<dbReference type="PRINTS" id="PR00315">
    <property type="entry name" value="ELONGATNFCT"/>
</dbReference>
<keyword evidence="5" id="KW-0648">Protein biosynthesis</keyword>
<dbReference type="Gene3D" id="1.10.10.10">
    <property type="entry name" value="Winged helix-like DNA-binding domain superfamily/Winged helix DNA-binding domain"/>
    <property type="match status" value="1"/>
</dbReference>
<evidence type="ECO:0000256" key="2">
    <source>
        <dbReference type="ARBA" id="ARBA00015953"/>
    </source>
</evidence>
<evidence type="ECO:0000256" key="8">
    <source>
        <dbReference type="ARBA" id="ARBA00031615"/>
    </source>
</evidence>
<dbReference type="SUPFAM" id="SSF50447">
    <property type="entry name" value="Translation proteins"/>
    <property type="match status" value="1"/>
</dbReference>
<dbReference type="Proteomes" id="UP000650524">
    <property type="component" value="Unassembled WGS sequence"/>
</dbReference>
<evidence type="ECO:0000256" key="6">
    <source>
        <dbReference type="ARBA" id="ARBA00023134"/>
    </source>
</evidence>
<proteinExistence type="predicted"/>
<dbReference type="InterPro" id="IPR015190">
    <property type="entry name" value="Elong_fac_SelB-wing-hlx_typ-2"/>
</dbReference>
<dbReference type="GO" id="GO:0005525">
    <property type="term" value="F:GTP binding"/>
    <property type="evidence" value="ECO:0007669"/>
    <property type="project" value="UniProtKB-KW"/>
</dbReference>
<dbReference type="GO" id="GO:0001514">
    <property type="term" value="P:selenocysteine incorporation"/>
    <property type="evidence" value="ECO:0007669"/>
    <property type="project" value="InterPro"/>
</dbReference>
<dbReference type="Pfam" id="PF00009">
    <property type="entry name" value="GTP_EFTU"/>
    <property type="match status" value="1"/>
</dbReference>
<dbReference type="AlphaFoldDB" id="A0A8J6MZ80"/>
<protein>
    <recommendedName>
        <fullName evidence="2">Selenocysteine-specific elongation factor</fullName>
    </recommendedName>
    <alternativeName>
        <fullName evidence="8">SelB translation factor</fullName>
    </alternativeName>
</protein>
<dbReference type="GO" id="GO:0003924">
    <property type="term" value="F:GTPase activity"/>
    <property type="evidence" value="ECO:0007669"/>
    <property type="project" value="InterPro"/>
</dbReference>
<dbReference type="InterPro" id="IPR004535">
    <property type="entry name" value="Transl_elong_SelB"/>
</dbReference>
<dbReference type="InterPro" id="IPR036388">
    <property type="entry name" value="WH-like_DNA-bd_sf"/>
</dbReference>
<evidence type="ECO:0000256" key="1">
    <source>
        <dbReference type="ARBA" id="ARBA00004496"/>
    </source>
</evidence>
<keyword evidence="3" id="KW-0963">Cytoplasm</keyword>
<reference evidence="10 11" key="1">
    <citation type="submission" date="2020-08" db="EMBL/GenBank/DDBJ databases">
        <title>Bridging the membrane lipid divide: bacteria of the FCB group superphylum have the potential to synthesize archaeal ether lipids.</title>
        <authorList>
            <person name="Villanueva L."/>
            <person name="Von Meijenfeldt F.A.B."/>
            <person name="Westbye A.B."/>
            <person name="Yadav S."/>
            <person name="Hopmans E.C."/>
            <person name="Dutilh B.E."/>
            <person name="Sinninghe Damste J.S."/>
        </authorList>
    </citation>
    <scope>NUCLEOTIDE SEQUENCE [LARGE SCALE GENOMIC DNA]</scope>
    <source>
        <strain evidence="10">NIOZ-UU27</strain>
    </source>
</reference>
<dbReference type="GO" id="GO:0005829">
    <property type="term" value="C:cytosol"/>
    <property type="evidence" value="ECO:0007669"/>
    <property type="project" value="TreeGrafter"/>
</dbReference>
<keyword evidence="10" id="KW-0251">Elongation factor</keyword>
<dbReference type="InterPro" id="IPR009000">
    <property type="entry name" value="Transl_B-barrel_sf"/>
</dbReference>
<gene>
    <name evidence="10" type="primary">selB</name>
    <name evidence="10" type="ORF">H8E19_08545</name>
</gene>
<dbReference type="EMBL" id="JACNJD010000208">
    <property type="protein sequence ID" value="MBC8177439.1"/>
    <property type="molecule type" value="Genomic_DNA"/>
</dbReference>
<dbReference type="SUPFAM" id="SSF52540">
    <property type="entry name" value="P-loop containing nucleoside triphosphate hydrolases"/>
    <property type="match status" value="1"/>
</dbReference>
<dbReference type="NCBIfam" id="TIGR00475">
    <property type="entry name" value="selB"/>
    <property type="match status" value="1"/>
</dbReference>
<dbReference type="PROSITE" id="PS00301">
    <property type="entry name" value="G_TR_1"/>
    <property type="match status" value="1"/>
</dbReference>
<dbReference type="SUPFAM" id="SSF50465">
    <property type="entry name" value="EF-Tu/eEF-1alpha/eIF2-gamma C-terminal domain"/>
    <property type="match status" value="1"/>
</dbReference>
<comment type="caution">
    <text evidence="10">The sequence shown here is derived from an EMBL/GenBank/DDBJ whole genome shotgun (WGS) entry which is preliminary data.</text>
</comment>
<dbReference type="InterPro" id="IPR009001">
    <property type="entry name" value="Transl_elong_EF1A/Init_IF2_C"/>
</dbReference>
<dbReference type="InterPro" id="IPR004161">
    <property type="entry name" value="EFTu-like_2"/>
</dbReference>
<dbReference type="Pfam" id="PF09107">
    <property type="entry name" value="WHD_3rd_SelB"/>
    <property type="match status" value="1"/>
</dbReference>
<dbReference type="InterPro" id="IPR015191">
    <property type="entry name" value="SelB_WHD4"/>
</dbReference>
<evidence type="ECO:0000259" key="9">
    <source>
        <dbReference type="PROSITE" id="PS51722"/>
    </source>
</evidence>
<dbReference type="GO" id="GO:0003723">
    <property type="term" value="F:RNA binding"/>
    <property type="evidence" value="ECO:0007669"/>
    <property type="project" value="InterPro"/>
</dbReference>
<evidence type="ECO:0000313" key="10">
    <source>
        <dbReference type="EMBL" id="MBC8177439.1"/>
    </source>
</evidence>
<organism evidence="10 11">
    <name type="scientific">Candidatus Desulfacyla euxinica</name>
    <dbReference type="NCBI Taxonomy" id="2841693"/>
    <lineage>
        <taxon>Bacteria</taxon>
        <taxon>Deltaproteobacteria</taxon>
        <taxon>Candidatus Desulfacyla</taxon>
    </lineage>
</organism>
<name>A0A8J6MZ80_9DELT</name>
<dbReference type="NCBIfam" id="TIGR00231">
    <property type="entry name" value="small_GTP"/>
    <property type="match status" value="1"/>
</dbReference>
<evidence type="ECO:0000256" key="3">
    <source>
        <dbReference type="ARBA" id="ARBA00022490"/>
    </source>
</evidence>
<dbReference type="CDD" id="cd04171">
    <property type="entry name" value="SelB"/>
    <property type="match status" value="1"/>
</dbReference>
<evidence type="ECO:0000313" key="11">
    <source>
        <dbReference type="Proteomes" id="UP000650524"/>
    </source>
</evidence>
<dbReference type="PANTHER" id="PTHR43721:SF22">
    <property type="entry name" value="ELONGATION FACTOR TU, MITOCHONDRIAL"/>
    <property type="match status" value="1"/>
</dbReference>
<dbReference type="InterPro" id="IPR027417">
    <property type="entry name" value="P-loop_NTPase"/>
</dbReference>
<dbReference type="CDD" id="cd03696">
    <property type="entry name" value="SelB_II"/>
    <property type="match status" value="1"/>
</dbReference>
<dbReference type="Gene3D" id="2.40.30.10">
    <property type="entry name" value="Translation factors"/>
    <property type="match status" value="1"/>
</dbReference>
<evidence type="ECO:0000256" key="5">
    <source>
        <dbReference type="ARBA" id="ARBA00022917"/>
    </source>
</evidence>
<dbReference type="Gene3D" id="3.40.50.300">
    <property type="entry name" value="P-loop containing nucleotide triphosphate hydrolases"/>
    <property type="match status" value="1"/>
</dbReference>
<accession>A0A8J6MZ80</accession>
<dbReference type="CDD" id="cd15491">
    <property type="entry name" value="selB_III"/>
    <property type="match status" value="1"/>
</dbReference>
<dbReference type="Pfam" id="PF03144">
    <property type="entry name" value="GTP_EFTU_D2"/>
    <property type="match status" value="1"/>
</dbReference>
<dbReference type="FunFam" id="3.40.50.300:FF:001064">
    <property type="entry name" value="Selenocysteine-specific translation elongation factor"/>
    <property type="match status" value="1"/>
</dbReference>
<keyword evidence="4" id="KW-0547">Nucleotide-binding</keyword>
<dbReference type="InterPro" id="IPR036390">
    <property type="entry name" value="WH_DNA-bd_sf"/>
</dbReference>
<evidence type="ECO:0000256" key="7">
    <source>
        <dbReference type="ARBA" id="ARBA00025526"/>
    </source>
</evidence>
<comment type="subcellular location">
    <subcellularLocation>
        <location evidence="1">Cytoplasm</location>
    </subcellularLocation>
</comment>
<dbReference type="GO" id="GO:0003746">
    <property type="term" value="F:translation elongation factor activity"/>
    <property type="evidence" value="ECO:0007669"/>
    <property type="project" value="UniProtKB-KW"/>
</dbReference>
<dbReference type="Pfam" id="PF09106">
    <property type="entry name" value="WHD_2nd_SelB"/>
    <property type="match status" value="1"/>
</dbReference>
<dbReference type="Gene3D" id="1.10.10.2770">
    <property type="match status" value="1"/>
</dbReference>
<dbReference type="InterPro" id="IPR000795">
    <property type="entry name" value="T_Tr_GTP-bd_dom"/>
</dbReference>
<dbReference type="InterPro" id="IPR050055">
    <property type="entry name" value="EF-Tu_GTPase"/>
</dbReference>
<dbReference type="Pfam" id="PF25461">
    <property type="entry name" value="Beta-barrel_SelB"/>
    <property type="match status" value="1"/>
</dbReference>
<comment type="function">
    <text evidence="7">Translation factor necessary for the incorporation of selenocysteine into proteins. It probably replaces EF-Tu for the insertion of selenocysteine directed by the UGA codon. SelB binds GTP and GDP.</text>
</comment>
<keyword evidence="6" id="KW-0342">GTP-binding</keyword>
<dbReference type="PROSITE" id="PS51722">
    <property type="entry name" value="G_TR_2"/>
    <property type="match status" value="1"/>
</dbReference>
<sequence length="634" mass="70873">MKQIVLGTAGHIDHGKTSLIKALTGIETDRLKEEKERGITIELGFAYLRLPGGKLLGIVDVPGHEKFVKNMVAGATGIDLVALVIAADEGVMPQTREHLEICELLKIKHGIVVLTKIDMVDEDWLDLVREDVSEYLSDGFLDGAPVVEVSSVTGEGLEGLIEILDKLVEEIPERDIGHLFRLPIDRVFTMKGFGTVITGTSVSGTIGTGDEVTIYPQGISSKIRGLHVHNKEVNMAQAGLRTAVNLQGIEKMMLQRGNILATKDSLRPTYMADVVLDHLPSAPRKLKNRAKVRFHSGTSEVISTLVLLDRDELNPGETCFAQIRLDAPTAVLKGDRYVLRSYSPVQAIGGGEILNPLPSKKKRFSDVVLSQLEILHTGDEKEVLELFVSLGRFEGVAEPDLSFLANMSKKKLAEPLKALKAQKRITQFDKERSLLIHADFLDKAKDEVLETIAGYHKNFPLKTGLIKEELRSRTTGSRNPKLFNYIIKRLSQDGIIVQEKEIVRLKEHRVTLAQDQEKARQKIENIYAKGGLQPPYFKDLKEDFSGNTAIDVLGVMVKEGLLLKIKEDLYFHRRAVEELEKRLIDFLKKHGEITTPQFKEMTGTSRKYTIPLIEYFDLSQITVRVGDSRVLRKK</sequence>
<dbReference type="InterPro" id="IPR057335">
    <property type="entry name" value="Beta-barrel_SelB"/>
</dbReference>
<dbReference type="InterPro" id="IPR031157">
    <property type="entry name" value="G_TR_CS"/>
</dbReference>
<dbReference type="PANTHER" id="PTHR43721">
    <property type="entry name" value="ELONGATION FACTOR TU-RELATED"/>
    <property type="match status" value="1"/>
</dbReference>
<evidence type="ECO:0000256" key="4">
    <source>
        <dbReference type="ARBA" id="ARBA00022741"/>
    </source>
</evidence>
<dbReference type="InterPro" id="IPR005225">
    <property type="entry name" value="Small_GTP-bd"/>
</dbReference>
<dbReference type="SUPFAM" id="SSF46785">
    <property type="entry name" value="Winged helix' DNA-binding domain"/>
    <property type="match status" value="3"/>
</dbReference>
<feature type="domain" description="Tr-type G" evidence="9">
    <location>
        <begin position="1"/>
        <end position="173"/>
    </location>
</feature>